<evidence type="ECO:0000313" key="2">
    <source>
        <dbReference type="EMBL" id="SOC51861.1"/>
    </source>
</evidence>
<dbReference type="AlphaFoldDB" id="A0A285VH46"/>
<feature type="transmembrane region" description="Helical" evidence="1">
    <location>
        <begin position="161"/>
        <end position="179"/>
    </location>
</feature>
<keyword evidence="1" id="KW-0472">Membrane</keyword>
<feature type="transmembrane region" description="Helical" evidence="1">
    <location>
        <begin position="106"/>
        <end position="125"/>
    </location>
</feature>
<protein>
    <submittedName>
        <fullName evidence="2">Uncharacterized protein</fullName>
    </submittedName>
</protein>
<dbReference type="Proteomes" id="UP000219688">
    <property type="component" value="Unassembled WGS sequence"/>
</dbReference>
<reference evidence="3" key="1">
    <citation type="submission" date="2017-08" db="EMBL/GenBank/DDBJ databases">
        <authorList>
            <person name="Varghese N."/>
            <person name="Submissions S."/>
        </authorList>
    </citation>
    <scope>NUCLEOTIDE SEQUENCE [LARGE SCALE GENOMIC DNA]</scope>
    <source>
        <strain evidence="3">USBA17B2</strain>
    </source>
</reference>
<feature type="transmembrane region" description="Helical" evidence="1">
    <location>
        <begin position="9"/>
        <end position="27"/>
    </location>
</feature>
<proteinExistence type="predicted"/>
<feature type="transmembrane region" description="Helical" evidence="1">
    <location>
        <begin position="39"/>
        <end position="59"/>
    </location>
</feature>
<evidence type="ECO:0000313" key="3">
    <source>
        <dbReference type="Proteomes" id="UP000219688"/>
    </source>
</evidence>
<keyword evidence="1" id="KW-1133">Transmembrane helix</keyword>
<sequence length="201" mass="20898">MSSTTIRTLGALVATGGVLWGLSWILSPSREGANSQVEIWASAVFQLGLLALLAVMWVTRATGTGRAARGLLAAETVAVVLALAWTVPYLVDANRPTTGLLVVLDAFWPLSMAGLIVVGIVVVVARQWPSPLRWLPLAAALLIPVDIAVAASGASDQVRDLVMGLYLAASYGALGLALVRSATALAGEQMPSRATERSGVR</sequence>
<feature type="transmembrane region" description="Helical" evidence="1">
    <location>
        <begin position="137"/>
        <end position="155"/>
    </location>
</feature>
<accession>A0A285VH46</accession>
<gene>
    <name evidence="2" type="ORF">SAMN05421879_101334</name>
</gene>
<organism evidence="2 3">
    <name type="scientific">Ornithinimicrobium cerasi</name>
    <dbReference type="NCBI Taxonomy" id="2248773"/>
    <lineage>
        <taxon>Bacteria</taxon>
        <taxon>Bacillati</taxon>
        <taxon>Actinomycetota</taxon>
        <taxon>Actinomycetes</taxon>
        <taxon>Micrococcales</taxon>
        <taxon>Ornithinimicrobiaceae</taxon>
        <taxon>Ornithinimicrobium</taxon>
    </lineage>
</organism>
<dbReference type="RefSeq" id="WP_097186535.1">
    <property type="nucleotide sequence ID" value="NZ_OBQK01000001.1"/>
</dbReference>
<feature type="transmembrane region" description="Helical" evidence="1">
    <location>
        <begin position="71"/>
        <end position="91"/>
    </location>
</feature>
<evidence type="ECO:0000256" key="1">
    <source>
        <dbReference type="SAM" id="Phobius"/>
    </source>
</evidence>
<dbReference type="EMBL" id="OBQK01000001">
    <property type="protein sequence ID" value="SOC51861.1"/>
    <property type="molecule type" value="Genomic_DNA"/>
</dbReference>
<name>A0A285VH46_9MICO</name>
<keyword evidence="3" id="KW-1185">Reference proteome</keyword>
<keyword evidence="1" id="KW-0812">Transmembrane</keyword>